<comment type="subcellular location">
    <subcellularLocation>
        <location evidence="1">Cytoplasm</location>
    </subcellularLocation>
</comment>
<evidence type="ECO:0000256" key="6">
    <source>
        <dbReference type="ARBA" id="ARBA00022859"/>
    </source>
</evidence>
<keyword evidence="2" id="KW-0963">Cytoplasm</keyword>
<dbReference type="GO" id="GO:0008270">
    <property type="term" value="F:zinc ion binding"/>
    <property type="evidence" value="ECO:0007669"/>
    <property type="project" value="UniProtKB-KW"/>
</dbReference>
<reference evidence="8" key="1">
    <citation type="submission" date="2015-11" db="EMBL/GenBank/DDBJ databases">
        <title>De novo transcriptome assembly of four potential Pierce s Disease insect vectors from Arizona vineyards.</title>
        <authorList>
            <person name="Tassone E.E."/>
        </authorList>
    </citation>
    <scope>NUCLEOTIDE SEQUENCE</scope>
</reference>
<organism evidence="8">
    <name type="scientific">Homalodisca liturata</name>
    <dbReference type="NCBI Taxonomy" id="320908"/>
    <lineage>
        <taxon>Eukaryota</taxon>
        <taxon>Metazoa</taxon>
        <taxon>Ecdysozoa</taxon>
        <taxon>Arthropoda</taxon>
        <taxon>Hexapoda</taxon>
        <taxon>Insecta</taxon>
        <taxon>Pterygota</taxon>
        <taxon>Neoptera</taxon>
        <taxon>Paraneoptera</taxon>
        <taxon>Hemiptera</taxon>
        <taxon>Auchenorrhyncha</taxon>
        <taxon>Membracoidea</taxon>
        <taxon>Cicadellidae</taxon>
        <taxon>Cicadellinae</taxon>
        <taxon>Proconiini</taxon>
        <taxon>Homalodisca</taxon>
    </lineage>
</organism>
<accession>A0A1B6HQG4</accession>
<dbReference type="GO" id="GO:0005737">
    <property type="term" value="C:cytoplasm"/>
    <property type="evidence" value="ECO:0007669"/>
    <property type="project" value="UniProtKB-SubCell"/>
</dbReference>
<protein>
    <recommendedName>
        <fullName evidence="7">RZ-type domain-containing protein</fullName>
    </recommendedName>
</protein>
<evidence type="ECO:0000256" key="2">
    <source>
        <dbReference type="ARBA" id="ARBA00022490"/>
    </source>
</evidence>
<gene>
    <name evidence="8" type="ORF">g.48743</name>
</gene>
<keyword evidence="4" id="KW-0863">Zinc-finger</keyword>
<dbReference type="AlphaFoldDB" id="A0A1B6HQG4"/>
<evidence type="ECO:0000313" key="8">
    <source>
        <dbReference type="EMBL" id="JAS76920.1"/>
    </source>
</evidence>
<dbReference type="EMBL" id="GECU01030786">
    <property type="protein sequence ID" value="JAS76920.1"/>
    <property type="molecule type" value="Transcribed_RNA"/>
</dbReference>
<sequence>MVVKLLPCGHKLTVPCQEKTLVCNVPCVRKLSCGHPCDKLCYEDCGKCYFKVEKVVPLCGHKVQVKCYKDPTKEHCQGQCSVTLQCGHKCAKRCCDSCSQDDCVVPTRLSVALPCGHKGVMLPCNLTRKINFVDSTDKEQLVQYCSEPCLQMLECKHRCSGTCGQCMQGRIHKVCEEDCGNTLICGHSCPVPCREVCPPCQKPCQNKCVHTKCPKKCGEPCIPCKEPCDYQCIHSRCTKKCGDLCDKKPCTEPCYLSLPCSHPCVGFCGEPCPPCKQCFPEHYEEFFFTGEETEEDAKWVLLNDCKHVIEVTGLETWLGMDQEDSEIKLKACPKCRHTEPNRYISTTQRYLNEVKRTFIDIQAVKQKIFGQVEEIRNKRKELLKEISKISPKEMEGFNNEDQNSHIFLLYQQLLKDLPVVRDERRKEIDTQKLRVLIYMVNYLKLVLQRKNEIWHKLNDETKLKMVDKIDALTSALRKRQKKISLAEIVSFDQELKRIVRYGDLLILVSSSDFQALKANQKVILCLKKTENLISQFTKYSTELDELVLEAIQELKKAIKSNATLSAKEMKEIHKAMSKSFFGGSSAQGHWFKCPNGHPYVITECGGAMEIAKCPECGALIGGQNHRYLAGQRLFSEMDGAIRPAWSSGHDMNNYDLNNIQ</sequence>
<dbReference type="GO" id="GO:0002376">
    <property type="term" value="P:immune system process"/>
    <property type="evidence" value="ECO:0007669"/>
    <property type="project" value="UniProtKB-KW"/>
</dbReference>
<feature type="domain" description="RZ-type" evidence="7">
    <location>
        <begin position="564"/>
        <end position="640"/>
    </location>
</feature>
<dbReference type="PROSITE" id="PS51981">
    <property type="entry name" value="ZF_RZ"/>
    <property type="match status" value="1"/>
</dbReference>
<keyword evidence="3" id="KW-0479">Metal-binding</keyword>
<dbReference type="Pfam" id="PF20173">
    <property type="entry name" value="ZnF_RZ-type"/>
    <property type="match status" value="1"/>
</dbReference>
<dbReference type="InterPro" id="IPR046439">
    <property type="entry name" value="ZF_RZ_dom"/>
</dbReference>
<evidence type="ECO:0000259" key="7">
    <source>
        <dbReference type="PROSITE" id="PS51981"/>
    </source>
</evidence>
<evidence type="ECO:0000256" key="3">
    <source>
        <dbReference type="ARBA" id="ARBA00022723"/>
    </source>
</evidence>
<evidence type="ECO:0000256" key="1">
    <source>
        <dbReference type="ARBA" id="ARBA00004496"/>
    </source>
</evidence>
<keyword evidence="6" id="KW-0391">Immunity</keyword>
<evidence type="ECO:0000256" key="4">
    <source>
        <dbReference type="ARBA" id="ARBA00022771"/>
    </source>
</evidence>
<name>A0A1B6HQG4_9HEMI</name>
<proteinExistence type="predicted"/>
<keyword evidence="5" id="KW-0862">Zinc</keyword>
<evidence type="ECO:0000256" key="5">
    <source>
        <dbReference type="ARBA" id="ARBA00022833"/>
    </source>
</evidence>